<gene>
    <name evidence="1" type="ORF">J2W40_002646</name>
</gene>
<dbReference type="EMBL" id="JAVDWV010000011">
    <property type="protein sequence ID" value="MDR7155810.1"/>
    <property type="molecule type" value="Genomic_DNA"/>
</dbReference>
<sequence>MPANKNQHFVPKMYLKLFGNGDGASIGVFNIAAERFIPIASIRDQASKAWFYDRDGQVEHTFGTIESRAARLLDQILWHDRLPPRFGGAHHGLLTFVSLQHERTQAAVAEMNERTDKYIKAMLRHQYADHEMVENLHLVKISRNDAVAESLLAAHLGMPLLYDLKYKLIENVSGRAFFISDAPVIFHNHLYYGTRAPADGYANVGLQILVPIGPWRAILFYDDVAYAVGSPAGSIARLVNPADAMRINDLQWEAADKNLYVSPETDVDELYERCRHWKTKRETERIMLTDTVVRDDHLEKRVRLGIGRQPSKVSLNLPFVRTTLPKPGRWPEEEHPPLRDPEWAHYVTSLAEMVQYEQLDYRDFVRRTIVAPRARGHRKRSARAGR</sequence>
<evidence type="ECO:0000313" key="2">
    <source>
        <dbReference type="Proteomes" id="UP001267638"/>
    </source>
</evidence>
<evidence type="ECO:0008006" key="3">
    <source>
        <dbReference type="Google" id="ProtNLM"/>
    </source>
</evidence>
<dbReference type="Pfam" id="PF14022">
    <property type="entry name" value="DUF4238"/>
    <property type="match status" value="1"/>
</dbReference>
<dbReference type="InterPro" id="IPR025332">
    <property type="entry name" value="DUF4238"/>
</dbReference>
<keyword evidence="2" id="KW-1185">Reference proteome</keyword>
<name>A0ABU1X2L0_SPHXE</name>
<dbReference type="RefSeq" id="WP_310225452.1">
    <property type="nucleotide sequence ID" value="NZ_JAVDWV010000011.1"/>
</dbReference>
<accession>A0ABU1X2L0</accession>
<dbReference type="Proteomes" id="UP001267638">
    <property type="component" value="Unassembled WGS sequence"/>
</dbReference>
<protein>
    <recommendedName>
        <fullName evidence="3">DUF4238 domain-containing protein</fullName>
    </recommendedName>
</protein>
<reference evidence="1 2" key="1">
    <citation type="submission" date="2023-07" db="EMBL/GenBank/DDBJ databases">
        <title>Sorghum-associated microbial communities from plants grown in Nebraska, USA.</title>
        <authorList>
            <person name="Schachtman D."/>
        </authorList>
    </citation>
    <scope>NUCLEOTIDE SEQUENCE [LARGE SCALE GENOMIC DNA]</scope>
    <source>
        <strain evidence="1 2">4256</strain>
    </source>
</reference>
<proteinExistence type="predicted"/>
<evidence type="ECO:0000313" key="1">
    <source>
        <dbReference type="EMBL" id="MDR7155810.1"/>
    </source>
</evidence>
<comment type="caution">
    <text evidence="1">The sequence shown here is derived from an EMBL/GenBank/DDBJ whole genome shotgun (WGS) entry which is preliminary data.</text>
</comment>
<organism evidence="1 2">
    <name type="scientific">Sphingobium xenophagum</name>
    <dbReference type="NCBI Taxonomy" id="121428"/>
    <lineage>
        <taxon>Bacteria</taxon>
        <taxon>Pseudomonadati</taxon>
        <taxon>Pseudomonadota</taxon>
        <taxon>Alphaproteobacteria</taxon>
        <taxon>Sphingomonadales</taxon>
        <taxon>Sphingomonadaceae</taxon>
        <taxon>Sphingobium</taxon>
    </lineage>
</organism>